<feature type="domain" description="C2" evidence="7">
    <location>
        <begin position="439"/>
        <end position="563"/>
    </location>
</feature>
<reference evidence="9" key="1">
    <citation type="submission" date="2021-01" db="EMBL/GenBank/DDBJ databases">
        <authorList>
            <person name="Corre E."/>
            <person name="Pelletier E."/>
            <person name="Niang G."/>
            <person name="Scheremetjew M."/>
            <person name="Finn R."/>
            <person name="Kale V."/>
            <person name="Holt S."/>
            <person name="Cochrane G."/>
            <person name="Meng A."/>
            <person name="Brown T."/>
            <person name="Cohen L."/>
        </authorList>
    </citation>
    <scope>NUCLEOTIDE SEQUENCE</scope>
    <source>
        <strain evidence="9">CCMP325</strain>
    </source>
</reference>
<evidence type="ECO:0008006" key="10">
    <source>
        <dbReference type="Google" id="ProtNLM"/>
    </source>
</evidence>
<dbReference type="InterPro" id="IPR031468">
    <property type="entry name" value="SMP_LBD"/>
</dbReference>
<dbReference type="Pfam" id="PF00168">
    <property type="entry name" value="C2"/>
    <property type="match status" value="3"/>
</dbReference>
<dbReference type="SMART" id="SM00239">
    <property type="entry name" value="C2"/>
    <property type="match status" value="3"/>
</dbReference>
<comment type="subcellular location">
    <subcellularLocation>
        <location evidence="1">Membrane</location>
    </subcellularLocation>
</comment>
<evidence type="ECO:0000259" key="7">
    <source>
        <dbReference type="PROSITE" id="PS50004"/>
    </source>
</evidence>
<dbReference type="GO" id="GO:0016020">
    <property type="term" value="C:membrane"/>
    <property type="evidence" value="ECO:0007669"/>
    <property type="project" value="UniProtKB-SubCell"/>
</dbReference>
<feature type="domain" description="SMP-LTD" evidence="8">
    <location>
        <begin position="49"/>
        <end position="241"/>
    </location>
</feature>
<evidence type="ECO:0000256" key="1">
    <source>
        <dbReference type="ARBA" id="ARBA00004370"/>
    </source>
</evidence>
<dbReference type="GO" id="GO:0005783">
    <property type="term" value="C:endoplasmic reticulum"/>
    <property type="evidence" value="ECO:0007669"/>
    <property type="project" value="TreeGrafter"/>
</dbReference>
<proteinExistence type="predicted"/>
<evidence type="ECO:0000256" key="5">
    <source>
        <dbReference type="ARBA" id="ARBA00023136"/>
    </source>
</evidence>
<organism evidence="9">
    <name type="scientific">Hanusia phi</name>
    <dbReference type="NCBI Taxonomy" id="3032"/>
    <lineage>
        <taxon>Eukaryota</taxon>
        <taxon>Cryptophyceae</taxon>
        <taxon>Pyrenomonadales</taxon>
        <taxon>Geminigeraceae</taxon>
        <taxon>Hanusia</taxon>
    </lineage>
</organism>
<name>A0A7S0EIN8_9CRYP</name>
<dbReference type="InterPro" id="IPR000008">
    <property type="entry name" value="C2_dom"/>
</dbReference>
<feature type="domain" description="C2" evidence="7">
    <location>
        <begin position="601"/>
        <end position="719"/>
    </location>
</feature>
<gene>
    <name evidence="9" type="ORF">HPHI1048_LOCUS11445</name>
</gene>
<accession>A0A7S0EIN8</accession>
<evidence type="ECO:0000256" key="6">
    <source>
        <dbReference type="SAM" id="MobiDB-lite"/>
    </source>
</evidence>
<evidence type="ECO:0000256" key="2">
    <source>
        <dbReference type="ARBA" id="ARBA00022448"/>
    </source>
</evidence>
<dbReference type="AlphaFoldDB" id="A0A7S0EIN8"/>
<dbReference type="GO" id="GO:0008289">
    <property type="term" value="F:lipid binding"/>
    <property type="evidence" value="ECO:0007669"/>
    <property type="project" value="UniProtKB-KW"/>
</dbReference>
<dbReference type="PANTHER" id="PTHR10774:SF190">
    <property type="entry name" value="C2 CALCIUM_LIPID-BINDING ENDONUCLEASE_EXONUCLEASE_PHOSPHATASE-RELATED"/>
    <property type="match status" value="1"/>
</dbReference>
<dbReference type="InterPro" id="IPR045050">
    <property type="entry name" value="Synaptotagmin_plant"/>
</dbReference>
<dbReference type="Gene3D" id="2.60.40.150">
    <property type="entry name" value="C2 domain"/>
    <property type="match status" value="2"/>
</dbReference>
<keyword evidence="2" id="KW-0813">Transport</keyword>
<feature type="domain" description="C2" evidence="7">
    <location>
        <begin position="249"/>
        <end position="366"/>
    </location>
</feature>
<dbReference type="PANTHER" id="PTHR10774">
    <property type="entry name" value="EXTENDED SYNAPTOTAGMIN-RELATED"/>
    <property type="match status" value="1"/>
</dbReference>
<dbReference type="PROSITE" id="PS50004">
    <property type="entry name" value="C2"/>
    <property type="match status" value="3"/>
</dbReference>
<evidence type="ECO:0000256" key="3">
    <source>
        <dbReference type="ARBA" id="ARBA00023055"/>
    </source>
</evidence>
<dbReference type="CDD" id="cd00030">
    <property type="entry name" value="C2"/>
    <property type="match status" value="2"/>
</dbReference>
<keyword evidence="3" id="KW-0445">Lipid transport</keyword>
<evidence type="ECO:0000259" key="8">
    <source>
        <dbReference type="PROSITE" id="PS51847"/>
    </source>
</evidence>
<keyword evidence="4" id="KW-0446">Lipid-binding</keyword>
<dbReference type="SUPFAM" id="SSF49562">
    <property type="entry name" value="C2 domain (Calcium/lipid-binding domain, CaLB)"/>
    <property type="match status" value="3"/>
</dbReference>
<dbReference type="EMBL" id="HBEO01016777">
    <property type="protein sequence ID" value="CAD8485914.1"/>
    <property type="molecule type" value="Transcribed_RNA"/>
</dbReference>
<dbReference type="PROSITE" id="PS51847">
    <property type="entry name" value="SMP"/>
    <property type="match status" value="1"/>
</dbReference>
<evidence type="ECO:0000256" key="4">
    <source>
        <dbReference type="ARBA" id="ARBA00023121"/>
    </source>
</evidence>
<sequence>MIGLYMYAARLYKDLPAGVALEEDSFNSQGRPDVTSDFMQKLHEEFKSKVESVEWLNGIIRHVWLRYPLILSEVIRTSIINEILEGLRRDSVLPAGPIRDILISSVTLRESSPWIIDVQLNPMRSLDEVCITARVRFVSDKDAGVELNIKGPSNIMIPIKVENISVETKLLIRLHLKDEFPFLRVIWISMLEKPNLDLSILPLGGLDVMRIPGLDLMLHDLIMKGIEQEIVLPMGKIVAIEKFQPDDYYKEKGHVATERDRYSGVLTLFLEEAKMMLHPSYKESSAQDLYIRVTLGKQQFRTHKIINTFHESLHERFEFFVAGRDDEVMEIQLVCIQDGITYEPVLLLKISVKELLGEDFKKPFWKDIPDITNARMLLRCTYAPFRDPLATLTSQYSPSKEFIGGRSDWIHESSKAFRTQMEKKRAVRLGAAPVQLAKEAEEDRYYWKELLPRRQYKSLIWVTIHGAEKLMPKIIGTRDPYVRIQLGNQVEKTTAKLNSMNPTWEETFAMFASDVLNEEIVLTVHQDDVSRGYHVRDDEIGSYSFSLKQLQSMQDGRWTGKVTLKQIRTGIVHVSLRMETLTCAVNTGIQRENSGLDEKDLKGGLAPPILISQAIKNVKGVVQIKVLRAKCSLLPGNEQKTLHPFLQLKLNNQNAETRVVRSSYDPQFNEYFEFLSRDPYLDKLELFLQSKDGFFGDKVGGCKVQMYDVLLGKYIKKWIDLKTEVKGKYRASILVEIKLAMVEWEGQEPRATAHFNEHIEELEAKRRVEEANADKLYGNIASVDDEDSEWALLVDLSKDSATVATGHKLPIPPIVDDDGAPDLEEAPVQHETEKDKEA</sequence>
<evidence type="ECO:0000313" key="9">
    <source>
        <dbReference type="EMBL" id="CAD8485914.1"/>
    </source>
</evidence>
<keyword evidence="5" id="KW-0472">Membrane</keyword>
<dbReference type="GO" id="GO:0006869">
    <property type="term" value="P:lipid transport"/>
    <property type="evidence" value="ECO:0007669"/>
    <property type="project" value="UniProtKB-KW"/>
</dbReference>
<feature type="compositionally biased region" description="Basic and acidic residues" evidence="6">
    <location>
        <begin position="827"/>
        <end position="838"/>
    </location>
</feature>
<protein>
    <recommendedName>
        <fullName evidence="10">C2 domain-containing protein</fullName>
    </recommendedName>
</protein>
<dbReference type="InterPro" id="IPR035892">
    <property type="entry name" value="C2_domain_sf"/>
</dbReference>
<feature type="compositionally biased region" description="Acidic residues" evidence="6">
    <location>
        <begin position="815"/>
        <end position="825"/>
    </location>
</feature>
<feature type="region of interest" description="Disordered" evidence="6">
    <location>
        <begin position="807"/>
        <end position="838"/>
    </location>
</feature>